<evidence type="ECO:0000256" key="1">
    <source>
        <dbReference type="SAM" id="MobiDB-lite"/>
    </source>
</evidence>
<dbReference type="Proteomes" id="UP001235094">
    <property type="component" value="Unassembled WGS sequence"/>
</dbReference>
<name>A0ABU0LQE7_9HYPH</name>
<keyword evidence="3" id="KW-1185">Reference proteome</keyword>
<evidence type="ECO:0000313" key="2">
    <source>
        <dbReference type="EMBL" id="MDQ0510934.1"/>
    </source>
</evidence>
<sequence>MSKDLRNSAENMRACSSGEASGISDPIVIERDPHGFTVRHGDRSCDGLCWDEMLGQVVNLTLPNGGGRLYRMLSDAERATEEARGRERAEQVAARRRAVIAVEYPIEGARRLNLDLADILCWAAGFRAARPDDPSNHPMGIHAVREFRDVLSRAIEQASTDEQ</sequence>
<feature type="region of interest" description="Disordered" evidence="1">
    <location>
        <begin position="1"/>
        <end position="26"/>
    </location>
</feature>
<reference evidence="2 3" key="1">
    <citation type="submission" date="2023-07" db="EMBL/GenBank/DDBJ databases">
        <title>Genomic Encyclopedia of Type Strains, Phase IV (KMG-IV): sequencing the most valuable type-strain genomes for metagenomic binning, comparative biology and taxonomic classification.</title>
        <authorList>
            <person name="Goeker M."/>
        </authorList>
    </citation>
    <scope>NUCLEOTIDE SEQUENCE [LARGE SCALE GENOMIC DNA]</scope>
    <source>
        <strain evidence="2 3">DSM 15561</strain>
    </source>
</reference>
<comment type="caution">
    <text evidence="2">The sequence shown here is derived from an EMBL/GenBank/DDBJ whole genome shotgun (WGS) entry which is preliminary data.</text>
</comment>
<evidence type="ECO:0000313" key="3">
    <source>
        <dbReference type="Proteomes" id="UP001235094"/>
    </source>
</evidence>
<gene>
    <name evidence="2" type="ORF">QOZ99_001822</name>
</gene>
<proteinExistence type="predicted"/>
<protein>
    <submittedName>
        <fullName evidence="2">Uncharacterized protein</fullName>
    </submittedName>
</protein>
<dbReference type="RefSeq" id="WP_306889650.1">
    <property type="nucleotide sequence ID" value="NZ_JAUSVR010000004.1"/>
</dbReference>
<organism evidence="2 3">
    <name type="scientific">Ancylobacter amanitiformis</name>
    <dbReference type="NCBI Taxonomy" id="217069"/>
    <lineage>
        <taxon>Bacteria</taxon>
        <taxon>Pseudomonadati</taxon>
        <taxon>Pseudomonadota</taxon>
        <taxon>Alphaproteobacteria</taxon>
        <taxon>Hyphomicrobiales</taxon>
        <taxon>Xanthobacteraceae</taxon>
        <taxon>Ancylobacter</taxon>
    </lineage>
</organism>
<accession>A0ABU0LQE7</accession>
<dbReference type="EMBL" id="JAUSVR010000004">
    <property type="protein sequence ID" value="MDQ0510934.1"/>
    <property type="molecule type" value="Genomic_DNA"/>
</dbReference>